<dbReference type="InterPro" id="IPR029063">
    <property type="entry name" value="SAM-dependent_MTases_sf"/>
</dbReference>
<dbReference type="InterPro" id="IPR036390">
    <property type="entry name" value="WH_DNA-bd_sf"/>
</dbReference>
<dbReference type="Gene3D" id="1.10.10.10">
    <property type="entry name" value="Winged helix-like DNA-binding domain superfamily/Winged helix DNA-binding domain"/>
    <property type="match status" value="1"/>
</dbReference>
<keyword evidence="3" id="KW-0949">S-adenosyl-L-methionine</keyword>
<gene>
    <name evidence="5" type="ORF">B0H64DRAFT_316158</name>
</gene>
<evidence type="ECO:0000313" key="5">
    <source>
        <dbReference type="EMBL" id="KAK3298772.1"/>
    </source>
</evidence>
<evidence type="ECO:0000259" key="4">
    <source>
        <dbReference type="Pfam" id="PF00891"/>
    </source>
</evidence>
<organism evidence="5 6">
    <name type="scientific">Chaetomium fimeti</name>
    <dbReference type="NCBI Taxonomy" id="1854472"/>
    <lineage>
        <taxon>Eukaryota</taxon>
        <taxon>Fungi</taxon>
        <taxon>Dikarya</taxon>
        <taxon>Ascomycota</taxon>
        <taxon>Pezizomycotina</taxon>
        <taxon>Sordariomycetes</taxon>
        <taxon>Sordariomycetidae</taxon>
        <taxon>Sordariales</taxon>
        <taxon>Chaetomiaceae</taxon>
        <taxon>Chaetomium</taxon>
    </lineage>
</organism>
<keyword evidence="2" id="KW-0808">Transferase</keyword>
<name>A0AAE0LV80_9PEZI</name>
<evidence type="ECO:0000256" key="2">
    <source>
        <dbReference type="ARBA" id="ARBA00022679"/>
    </source>
</evidence>
<proteinExistence type="predicted"/>
<reference evidence="5" key="2">
    <citation type="submission" date="2023-06" db="EMBL/GenBank/DDBJ databases">
        <authorList>
            <consortium name="Lawrence Berkeley National Laboratory"/>
            <person name="Haridas S."/>
            <person name="Hensen N."/>
            <person name="Bonometti L."/>
            <person name="Westerberg I."/>
            <person name="Brannstrom I.O."/>
            <person name="Guillou S."/>
            <person name="Cros-Aarteil S."/>
            <person name="Calhoun S."/>
            <person name="Kuo A."/>
            <person name="Mondo S."/>
            <person name="Pangilinan J."/>
            <person name="Riley R."/>
            <person name="Labutti K."/>
            <person name="Andreopoulos B."/>
            <person name="Lipzen A."/>
            <person name="Chen C."/>
            <person name="Yanf M."/>
            <person name="Daum C."/>
            <person name="Ng V."/>
            <person name="Clum A."/>
            <person name="Steindorff A."/>
            <person name="Ohm R."/>
            <person name="Martin F."/>
            <person name="Silar P."/>
            <person name="Natvig D."/>
            <person name="Lalanne C."/>
            <person name="Gautier V."/>
            <person name="Ament-Velasquez S.L."/>
            <person name="Kruys A."/>
            <person name="Hutchinson M.I."/>
            <person name="Powell A.J."/>
            <person name="Barry K."/>
            <person name="Miller A.N."/>
            <person name="Grigoriev I.V."/>
            <person name="Debuchy R."/>
            <person name="Gladieux P."/>
            <person name="Thoren M.H."/>
            <person name="Johannesson H."/>
        </authorList>
    </citation>
    <scope>NUCLEOTIDE SEQUENCE</scope>
    <source>
        <strain evidence="5">CBS 168.71</strain>
    </source>
</reference>
<dbReference type="Pfam" id="PF00891">
    <property type="entry name" value="Methyltransf_2"/>
    <property type="match status" value="1"/>
</dbReference>
<sequence length="424" mass="47083">MASPEPHIIELAKRIAANTDKLQSYLTSHGLPTPSFDVDGPKDTLVPKTETDAEAARVAIVDDTQELRRLVLGPREYLMSYTHNELLSQQAIARFRLAHAFAPGTESSFGDIAAATGLPEINVRQIIRHAIVKDIFVEPRPGVVAHNAVSRLLAEDPVIHDWVGASNDDLWQGAAQTCNALEKYPGSQEPNETGFALANSTNATVYQVFSQFPERARRFGNAMRAFTEGTGFELSHVVDGFPWGELGNGTVVDVGGSQGFACFAIARQFPALSFVVQDLEPVIQAAEKEVPTDVANRMQFMAHDFLLEDQPVKGADVYFFRWILHNWSDKYCVKILRGLIPALKTGAKVVLNDNVLPQPGVLSRWQEDRLRSMDLCMTELQNSHERELDDWAKVFELADPRFEFKGGQRPAGANLWLMVAEWKG</sequence>
<protein>
    <submittedName>
        <fullName evidence="5">S-adenosyl-L-methionine-dependent methyltransferase</fullName>
    </submittedName>
</protein>
<dbReference type="SUPFAM" id="SSF46785">
    <property type="entry name" value="Winged helix' DNA-binding domain"/>
    <property type="match status" value="1"/>
</dbReference>
<dbReference type="PANTHER" id="PTHR43712">
    <property type="entry name" value="PUTATIVE (AFU_ORTHOLOGUE AFUA_4G14580)-RELATED"/>
    <property type="match status" value="1"/>
</dbReference>
<dbReference type="InterPro" id="IPR016461">
    <property type="entry name" value="COMT-like"/>
</dbReference>
<dbReference type="PANTHER" id="PTHR43712:SF16">
    <property type="entry name" value="O-METHYLTRANSFERASE ELCB"/>
    <property type="match status" value="1"/>
</dbReference>
<dbReference type="AlphaFoldDB" id="A0AAE0LV80"/>
<keyword evidence="1 5" id="KW-0489">Methyltransferase</keyword>
<dbReference type="EMBL" id="JAUEPN010000002">
    <property type="protein sequence ID" value="KAK3298772.1"/>
    <property type="molecule type" value="Genomic_DNA"/>
</dbReference>
<comment type="caution">
    <text evidence="5">The sequence shown here is derived from an EMBL/GenBank/DDBJ whole genome shotgun (WGS) entry which is preliminary data.</text>
</comment>
<dbReference type="GeneID" id="87837224"/>
<reference evidence="5" key="1">
    <citation type="journal article" date="2023" name="Mol. Phylogenet. Evol.">
        <title>Genome-scale phylogeny and comparative genomics of the fungal order Sordariales.</title>
        <authorList>
            <person name="Hensen N."/>
            <person name="Bonometti L."/>
            <person name="Westerberg I."/>
            <person name="Brannstrom I.O."/>
            <person name="Guillou S."/>
            <person name="Cros-Aarteil S."/>
            <person name="Calhoun S."/>
            <person name="Haridas S."/>
            <person name="Kuo A."/>
            <person name="Mondo S."/>
            <person name="Pangilinan J."/>
            <person name="Riley R."/>
            <person name="LaButti K."/>
            <person name="Andreopoulos B."/>
            <person name="Lipzen A."/>
            <person name="Chen C."/>
            <person name="Yan M."/>
            <person name="Daum C."/>
            <person name="Ng V."/>
            <person name="Clum A."/>
            <person name="Steindorff A."/>
            <person name="Ohm R.A."/>
            <person name="Martin F."/>
            <person name="Silar P."/>
            <person name="Natvig D.O."/>
            <person name="Lalanne C."/>
            <person name="Gautier V."/>
            <person name="Ament-Velasquez S.L."/>
            <person name="Kruys A."/>
            <person name="Hutchinson M.I."/>
            <person name="Powell A.J."/>
            <person name="Barry K."/>
            <person name="Miller A.N."/>
            <person name="Grigoriev I.V."/>
            <person name="Debuchy R."/>
            <person name="Gladieux P."/>
            <person name="Hiltunen Thoren M."/>
            <person name="Johannesson H."/>
        </authorList>
    </citation>
    <scope>NUCLEOTIDE SEQUENCE</scope>
    <source>
        <strain evidence="5">CBS 168.71</strain>
    </source>
</reference>
<dbReference type="InterPro" id="IPR036388">
    <property type="entry name" value="WH-like_DNA-bd_sf"/>
</dbReference>
<evidence type="ECO:0000256" key="1">
    <source>
        <dbReference type="ARBA" id="ARBA00022603"/>
    </source>
</evidence>
<dbReference type="InterPro" id="IPR001077">
    <property type="entry name" value="COMT_C"/>
</dbReference>
<dbReference type="SUPFAM" id="SSF53335">
    <property type="entry name" value="S-adenosyl-L-methionine-dependent methyltransferases"/>
    <property type="match status" value="1"/>
</dbReference>
<dbReference type="Proteomes" id="UP001278766">
    <property type="component" value="Unassembled WGS sequence"/>
</dbReference>
<evidence type="ECO:0000313" key="6">
    <source>
        <dbReference type="Proteomes" id="UP001278766"/>
    </source>
</evidence>
<dbReference type="GO" id="GO:0008171">
    <property type="term" value="F:O-methyltransferase activity"/>
    <property type="evidence" value="ECO:0007669"/>
    <property type="project" value="InterPro"/>
</dbReference>
<dbReference type="RefSeq" id="XP_062662286.1">
    <property type="nucleotide sequence ID" value="XM_062800276.1"/>
</dbReference>
<feature type="domain" description="O-methyltransferase C-terminal" evidence="4">
    <location>
        <begin position="249"/>
        <end position="396"/>
    </location>
</feature>
<dbReference type="GO" id="GO:0032259">
    <property type="term" value="P:methylation"/>
    <property type="evidence" value="ECO:0007669"/>
    <property type="project" value="UniProtKB-KW"/>
</dbReference>
<accession>A0AAE0LV80</accession>
<evidence type="ECO:0000256" key="3">
    <source>
        <dbReference type="ARBA" id="ARBA00022691"/>
    </source>
</evidence>
<dbReference type="Gene3D" id="3.40.50.150">
    <property type="entry name" value="Vaccinia Virus protein VP39"/>
    <property type="match status" value="1"/>
</dbReference>
<dbReference type="PROSITE" id="PS51683">
    <property type="entry name" value="SAM_OMT_II"/>
    <property type="match status" value="1"/>
</dbReference>
<keyword evidence="6" id="KW-1185">Reference proteome</keyword>